<feature type="domain" description="Glycosyltransferase 2-like" evidence="8">
    <location>
        <begin position="17"/>
        <end position="148"/>
    </location>
</feature>
<feature type="transmembrane region" description="Helical" evidence="7">
    <location>
        <begin position="219"/>
        <end position="237"/>
    </location>
</feature>
<dbReference type="Pfam" id="PF00535">
    <property type="entry name" value="Glycos_transf_2"/>
    <property type="match status" value="1"/>
</dbReference>
<keyword evidence="10" id="KW-1185">Reference proteome</keyword>
<keyword evidence="3" id="KW-0808">Transferase</keyword>
<comment type="subcellular location">
    <subcellularLocation>
        <location evidence="1">Membrane</location>
        <topology evidence="1">Multi-pass membrane protein</topology>
    </subcellularLocation>
</comment>
<organism evidence="9 10">
    <name type="scientific">Labrys monachus</name>
    <dbReference type="NCBI Taxonomy" id="217067"/>
    <lineage>
        <taxon>Bacteria</taxon>
        <taxon>Pseudomonadati</taxon>
        <taxon>Pseudomonadota</taxon>
        <taxon>Alphaproteobacteria</taxon>
        <taxon>Hyphomicrobiales</taxon>
        <taxon>Xanthobacteraceae</taxon>
        <taxon>Labrys</taxon>
    </lineage>
</organism>
<protein>
    <submittedName>
        <fullName evidence="9">Glycosyltransferase involved in cell wall biosynthesis</fullName>
    </submittedName>
</protein>
<dbReference type="Proteomes" id="UP001237448">
    <property type="component" value="Unassembled WGS sequence"/>
</dbReference>
<gene>
    <name evidence="9" type="ORF">J3R73_002337</name>
</gene>
<reference evidence="9 10" key="1">
    <citation type="submission" date="2023-07" db="EMBL/GenBank/DDBJ databases">
        <title>Genomic Encyclopedia of Type Strains, Phase IV (KMG-IV): sequencing the most valuable type-strain genomes for metagenomic binning, comparative biology and taxonomic classification.</title>
        <authorList>
            <person name="Goeker M."/>
        </authorList>
    </citation>
    <scope>NUCLEOTIDE SEQUENCE [LARGE SCALE GENOMIC DNA]</scope>
    <source>
        <strain evidence="9 10">DSM 5896</strain>
    </source>
</reference>
<comment type="caution">
    <text evidence="9">The sequence shown here is derived from an EMBL/GenBank/DDBJ whole genome shotgun (WGS) entry which is preliminary data.</text>
</comment>
<evidence type="ECO:0000256" key="7">
    <source>
        <dbReference type="SAM" id="Phobius"/>
    </source>
</evidence>
<evidence type="ECO:0000256" key="1">
    <source>
        <dbReference type="ARBA" id="ARBA00004141"/>
    </source>
</evidence>
<proteinExistence type="predicted"/>
<keyword evidence="5 7" id="KW-1133">Transmembrane helix</keyword>
<dbReference type="PANTHER" id="PTHR48090">
    <property type="entry name" value="UNDECAPRENYL-PHOSPHATE 4-DEOXY-4-FORMAMIDO-L-ARABINOSE TRANSFERASE-RELATED"/>
    <property type="match status" value="1"/>
</dbReference>
<dbReference type="RefSeq" id="WP_307426598.1">
    <property type="nucleotide sequence ID" value="NZ_JAUSVK010000001.1"/>
</dbReference>
<accession>A0ABU0FD84</accession>
<evidence type="ECO:0000259" key="8">
    <source>
        <dbReference type="Pfam" id="PF00535"/>
    </source>
</evidence>
<dbReference type="Gene3D" id="3.90.550.10">
    <property type="entry name" value="Spore Coat Polysaccharide Biosynthesis Protein SpsA, Chain A"/>
    <property type="match status" value="1"/>
</dbReference>
<evidence type="ECO:0000256" key="2">
    <source>
        <dbReference type="ARBA" id="ARBA00022676"/>
    </source>
</evidence>
<name>A0ABU0FD84_9HYPH</name>
<dbReference type="SUPFAM" id="SSF53448">
    <property type="entry name" value="Nucleotide-diphospho-sugar transferases"/>
    <property type="match status" value="1"/>
</dbReference>
<keyword evidence="6 7" id="KW-0472">Membrane</keyword>
<dbReference type="InterPro" id="IPR001173">
    <property type="entry name" value="Glyco_trans_2-like"/>
</dbReference>
<evidence type="ECO:0000256" key="5">
    <source>
        <dbReference type="ARBA" id="ARBA00022989"/>
    </source>
</evidence>
<evidence type="ECO:0000256" key="6">
    <source>
        <dbReference type="ARBA" id="ARBA00023136"/>
    </source>
</evidence>
<dbReference type="PANTHER" id="PTHR48090:SF1">
    <property type="entry name" value="PROPHAGE BACTOPRENOL GLUCOSYL TRANSFERASE HOMOLOG"/>
    <property type="match status" value="1"/>
</dbReference>
<sequence length="338" mass="36574">MELDSEPQALKRGSIVIVTPVFNDWSAFEQVLVQLGAIGGLEPYGVEIIAVDDGSSQRAQRNLADSISNTIRGLKILRLACNLGHQRAIAVGLVAALQVPDMEAVVVMDSDGEDLPNDVPKLISAWRKQPDSIVVAQRGLRQESLMFRAFYAAYKLAFKLLTGQTINFGNFSLLPRRAVVALTHNSAIWNNLAAAISRSRIPYVRLQLDRGRRLAGRSHMNFVSLALHGISAISVYAEVALVRMIVFACIICGITLAAGLVVVAVRLGTDLAVPGWASYVMASLAVIFLQALVLGAISVFQLLNTRILKAFIPAVDATIFVVGEKDDHRLPHATSDTP</sequence>
<evidence type="ECO:0000313" key="9">
    <source>
        <dbReference type="EMBL" id="MDQ0392545.1"/>
    </source>
</evidence>
<evidence type="ECO:0000313" key="10">
    <source>
        <dbReference type="Proteomes" id="UP001237448"/>
    </source>
</evidence>
<evidence type="ECO:0000256" key="4">
    <source>
        <dbReference type="ARBA" id="ARBA00022692"/>
    </source>
</evidence>
<keyword evidence="2" id="KW-0328">Glycosyltransferase</keyword>
<evidence type="ECO:0000256" key="3">
    <source>
        <dbReference type="ARBA" id="ARBA00022679"/>
    </source>
</evidence>
<dbReference type="InterPro" id="IPR050256">
    <property type="entry name" value="Glycosyltransferase_2"/>
</dbReference>
<keyword evidence="4 7" id="KW-0812">Transmembrane</keyword>
<feature type="transmembrane region" description="Helical" evidence="7">
    <location>
        <begin position="244"/>
        <end position="267"/>
    </location>
</feature>
<feature type="transmembrane region" description="Helical" evidence="7">
    <location>
        <begin position="279"/>
        <end position="303"/>
    </location>
</feature>
<dbReference type="InterPro" id="IPR029044">
    <property type="entry name" value="Nucleotide-diphossugar_trans"/>
</dbReference>
<dbReference type="EMBL" id="JAUSVK010000001">
    <property type="protein sequence ID" value="MDQ0392545.1"/>
    <property type="molecule type" value="Genomic_DNA"/>
</dbReference>